<accession>A0AA35YCS2</accession>
<dbReference type="GO" id="GO:0015031">
    <property type="term" value="P:protein transport"/>
    <property type="evidence" value="ECO:0007669"/>
    <property type="project" value="UniProtKB-KW"/>
</dbReference>
<dbReference type="Pfam" id="PF08700">
    <property type="entry name" value="VPS51_Exo84_N"/>
    <property type="match status" value="1"/>
</dbReference>
<dbReference type="GO" id="GO:0006891">
    <property type="term" value="P:intra-Golgi vesicle-mediated transport"/>
    <property type="evidence" value="ECO:0007669"/>
    <property type="project" value="InterPro"/>
</dbReference>
<evidence type="ECO:0000313" key="10">
    <source>
        <dbReference type="Proteomes" id="UP001177003"/>
    </source>
</evidence>
<evidence type="ECO:0000313" key="9">
    <source>
        <dbReference type="EMBL" id="CAI9268351.1"/>
    </source>
</evidence>
<feature type="region of interest" description="Disordered" evidence="8">
    <location>
        <begin position="140"/>
        <end position="185"/>
    </location>
</feature>
<keyword evidence="5" id="KW-0653">Protein transport</keyword>
<keyword evidence="4" id="KW-0813">Transport</keyword>
<proteinExistence type="inferred from homology"/>
<dbReference type="EMBL" id="OX465077">
    <property type="protein sequence ID" value="CAI9268351.1"/>
    <property type="molecule type" value="Genomic_DNA"/>
</dbReference>
<keyword evidence="7" id="KW-0472">Membrane</keyword>
<evidence type="ECO:0000256" key="4">
    <source>
        <dbReference type="ARBA" id="ARBA00022448"/>
    </source>
</evidence>
<dbReference type="PANTHER" id="PTHR31658">
    <property type="entry name" value="CONSERVED OLIGOMERIC GOLGI COMPLEX SUBUNIT 1"/>
    <property type="match status" value="1"/>
</dbReference>
<evidence type="ECO:0000256" key="6">
    <source>
        <dbReference type="ARBA" id="ARBA00023034"/>
    </source>
</evidence>
<dbReference type="GO" id="GO:0017119">
    <property type="term" value="C:Golgi transport complex"/>
    <property type="evidence" value="ECO:0007669"/>
    <property type="project" value="InterPro"/>
</dbReference>
<dbReference type="GO" id="GO:0000139">
    <property type="term" value="C:Golgi membrane"/>
    <property type="evidence" value="ECO:0007669"/>
    <property type="project" value="UniProtKB-SubCell"/>
</dbReference>
<feature type="compositionally biased region" description="Basic and acidic residues" evidence="8">
    <location>
        <begin position="175"/>
        <end position="185"/>
    </location>
</feature>
<evidence type="ECO:0000256" key="3">
    <source>
        <dbReference type="ARBA" id="ARBA00020978"/>
    </source>
</evidence>
<feature type="region of interest" description="Disordered" evidence="8">
    <location>
        <begin position="1158"/>
        <end position="1185"/>
    </location>
</feature>
<dbReference type="InterPro" id="IPR033370">
    <property type="entry name" value="COG1"/>
</dbReference>
<evidence type="ECO:0000256" key="7">
    <source>
        <dbReference type="ARBA" id="ARBA00023136"/>
    </source>
</evidence>
<dbReference type="PANTHER" id="PTHR31658:SF0">
    <property type="entry name" value="CONSERVED OLIGOMERIC GOLGI COMPLEX SUBUNIT 1"/>
    <property type="match status" value="1"/>
</dbReference>
<dbReference type="AlphaFoldDB" id="A0AA35YCS2"/>
<feature type="compositionally biased region" description="Polar residues" evidence="8">
    <location>
        <begin position="1171"/>
        <end position="1183"/>
    </location>
</feature>
<protein>
    <recommendedName>
        <fullName evidence="3">Conserved oligomeric Golgi complex subunit 1</fullName>
    </recommendedName>
</protein>
<comment type="subcellular location">
    <subcellularLocation>
        <location evidence="1">Golgi apparatus membrane</location>
        <topology evidence="1">Peripheral membrane protein</topology>
    </subcellularLocation>
</comment>
<evidence type="ECO:0000256" key="5">
    <source>
        <dbReference type="ARBA" id="ARBA00022927"/>
    </source>
</evidence>
<feature type="compositionally biased region" description="Low complexity" evidence="8">
    <location>
        <begin position="162"/>
        <end position="171"/>
    </location>
</feature>
<organism evidence="9 10">
    <name type="scientific">Lactuca saligna</name>
    <name type="common">Willowleaf lettuce</name>
    <dbReference type="NCBI Taxonomy" id="75948"/>
    <lineage>
        <taxon>Eukaryota</taxon>
        <taxon>Viridiplantae</taxon>
        <taxon>Streptophyta</taxon>
        <taxon>Embryophyta</taxon>
        <taxon>Tracheophyta</taxon>
        <taxon>Spermatophyta</taxon>
        <taxon>Magnoliopsida</taxon>
        <taxon>eudicotyledons</taxon>
        <taxon>Gunneridae</taxon>
        <taxon>Pentapetalae</taxon>
        <taxon>asterids</taxon>
        <taxon>campanulids</taxon>
        <taxon>Asterales</taxon>
        <taxon>Asteraceae</taxon>
        <taxon>Cichorioideae</taxon>
        <taxon>Cichorieae</taxon>
        <taxon>Lactucinae</taxon>
        <taxon>Lactuca</taxon>
    </lineage>
</organism>
<name>A0AA35YCS2_LACSI</name>
<reference evidence="9" key="1">
    <citation type="submission" date="2023-04" db="EMBL/GenBank/DDBJ databases">
        <authorList>
            <person name="Vijverberg K."/>
            <person name="Xiong W."/>
            <person name="Schranz E."/>
        </authorList>
    </citation>
    <scope>NUCLEOTIDE SEQUENCE</scope>
</reference>
<sequence length="1228" mass="138511">MVKDRKTKYDKYWGTYNKMNNFMYFAVLLDPTTKSPFLLHAFKKMIRYMEVMEPPLTPADIDIKARQMVREIENRMDNLFMTYLKRFDNDGSSQQEVSQNVIDVDDDNDFFSDFHCTGCSNSDPTNNEFRTYLKENIGFRDLPPTTTTMRVAGQSPPPPSPRQSTPSSPSTLTAKDAESLFRTKPISEIRNVEAATRKQIQDKSEELRQLVGNRYRDLIDSADSIVNMKSSCHSISSNISAVHDGILHSLSSTTINPNSASSNPARARIYGIACRVKYIVDTPENIWGCLDDSMFVGAAARYMRAKLVHHGLTSNDDNKSVLLKFPLLQHQWQIVESFKTQISQRSRERLLLDQAVGLEISAYADALAAVSVIDELNPAQVLKLLLDSRKSCVSQKLGSCKVASEDVIMVFCEVLKVIQVSVAHVGELFLQVLSDMPLFYKTVLGSPPVSQLFGGIPNPDEEVRLWKSFRDKLESIMVMLDRDFISKACLDFLRSCGKEIVNKVNGRYLIDAIDNGQQLSAAEKLIRETMEGKDVLAGSLEWLKTVFGSEIEMPWSRTRELVLGNDDDLWDEIFEEAFASRMKAIILSGFDEMNKIVNVKESILTISGDQVDFQAFLNRSPLGGGVWFMEPTSKRGGLVTSPKASMVGNDYQNCLNAYFGDEVGRIRMAVDNHCKNVLEDLLSFLESPKASLRLNKLTPYLQSKCFESISAILTELKHELEYLYATLGSLFIGRLLFAFQKYSKNIPVILGSPRQWLNESRGSGSVSPLLRYSSGRFDSFTSENHGKKILTSPRRQSSLTASALFGVDDTSSPQLPELKKTIQDLCIKAHNLWITWVSDELSSLLSQSLRNDESLSATTPLRGWEDTVVKQEESSEHPSEMKISLPSMPSLYITSYLFQASEEIHRVGGHVLDKPILQNFASKLLEKVIDIYTNFLSNNESTTNTTRVSEKGVLQILLDLRFTADILSGGDLTGNETLKTSKTKTAYRRKQDVIQQTKTVMKDRLDELANRLSQKLDPIDWLTYEPYLMENEKQCYLRHAVLFGFFVQLNRMYTDTMQKLPTNSESNIMRCSTIPRFKYLPISAPVLSKGTSKSPISTSSIDNSVTSSSNSWRNYTQNEHMNMDHDTTSLGVATPFLKSFMQVGSRFGGEYVETRIDADRRTSESRPNAFHRSSSQRRGTPSELTRRSDSAASIFLLLELIHLFVASPTPIKTYHGGEFMLFDYILCT</sequence>
<gene>
    <name evidence="9" type="ORF">LSALG_LOCUS8780</name>
</gene>
<evidence type="ECO:0000256" key="8">
    <source>
        <dbReference type="SAM" id="MobiDB-lite"/>
    </source>
</evidence>
<keyword evidence="10" id="KW-1185">Reference proteome</keyword>
<evidence type="ECO:0000256" key="1">
    <source>
        <dbReference type="ARBA" id="ARBA00004395"/>
    </source>
</evidence>
<comment type="similarity">
    <text evidence="2">Belongs to the COG1 family.</text>
</comment>
<evidence type="ECO:0000256" key="2">
    <source>
        <dbReference type="ARBA" id="ARBA00006653"/>
    </source>
</evidence>
<keyword evidence="6" id="KW-0333">Golgi apparatus</keyword>
<dbReference type="Proteomes" id="UP001177003">
    <property type="component" value="Chromosome 1"/>
</dbReference>